<reference evidence="4" key="2">
    <citation type="submission" date="2020-02" db="EMBL/GenBank/DDBJ databases">
        <authorList>
            <consortium name="NCBI Pathogen Detection Project"/>
        </authorList>
    </citation>
    <scope>NUCLEOTIDE SEQUENCE</scope>
    <source>
        <strain evidence="4">MA.CK_94/00001630</strain>
    </source>
</reference>
<dbReference type="InterPro" id="IPR051162">
    <property type="entry name" value="T4SS_component"/>
</dbReference>
<feature type="domain" description="TraD/TraG TraM recognition site" evidence="3">
    <location>
        <begin position="399"/>
        <end position="488"/>
    </location>
</feature>
<dbReference type="InterPro" id="IPR002789">
    <property type="entry name" value="HerA_central"/>
</dbReference>
<name>A0A759YLB4_SALER</name>
<keyword evidence="1" id="KW-0812">Transmembrane</keyword>
<dbReference type="Pfam" id="PF01935">
    <property type="entry name" value="DUF87"/>
    <property type="match status" value="1"/>
</dbReference>
<evidence type="ECO:0000313" key="4">
    <source>
        <dbReference type="EMBL" id="HAG2282698.1"/>
    </source>
</evidence>
<keyword evidence="4" id="KW-0238">DNA-binding</keyword>
<sequence>MGSHLMQRLNAFADAFSFFLLWLQNSPVILSLLAGLTLPFIFHLPREERKNAPFWLKSVACVSIFFFIFGTLSPLTVQGLSYFFKSLDNNILFRVPLWIMTVIFTVAGLIFHIAARRLLAGEIDNLKHRMIKKSRLERNTRTDVRKVKELLPDSTEYNPIDYIDLKKGVFIGLNKDDQPQYITLKEFRTQHAAIIGTTGSGKGVTATVLLYQAILSGEAVFVEDPKDDEWAPHVLREACKKAGKKFTLINLNKLNYQLDLLADISHEQLEELFNAGFSLAKKGEASDFYRIKDRRAARNTAAIYEKGMTLRDLFNTDFVQSLREDVPAFCGELEEIALVNSINAKNGFSLKEVFDEGGCCYIIGSTRNQKIISAQRMILTRLIQIAETRDRINSTPRTVAIFLDELKYHLSRPALEGLGTARDKGVHIFMAFQATDDLRDCPSDLNGDSVTGAVIENAKFKLIYKIQNPETAEWAAKMTGSILVDDEMRKVRTDLSLTEKVDTDRMIRQAESYYVDSNMFLNLPEKVGFVFTSTELPRATKMFQVKVKKENIELLSFEYKQATPNKNERQENKPSINL</sequence>
<evidence type="ECO:0000259" key="2">
    <source>
        <dbReference type="Pfam" id="PF01935"/>
    </source>
</evidence>
<dbReference type="PANTHER" id="PTHR30121">
    <property type="entry name" value="UNCHARACTERIZED PROTEIN YJGR-RELATED"/>
    <property type="match status" value="1"/>
</dbReference>
<comment type="caution">
    <text evidence="4">The sequence shown here is derived from an EMBL/GenBank/DDBJ whole genome shotgun (WGS) entry which is preliminary data.</text>
</comment>
<accession>A0A759YLB4</accession>
<dbReference type="PIRSF" id="PIRSF003273">
    <property type="entry name" value="Mobilization_MobA"/>
    <property type="match status" value="1"/>
</dbReference>
<dbReference type="CDD" id="cd01127">
    <property type="entry name" value="TrwB_TraG_TraD_VirD4"/>
    <property type="match status" value="2"/>
</dbReference>
<dbReference type="EMBL" id="DAAXRP010000009">
    <property type="protein sequence ID" value="HAG2282698.1"/>
    <property type="molecule type" value="Genomic_DNA"/>
</dbReference>
<dbReference type="GO" id="GO:0003677">
    <property type="term" value="F:DNA binding"/>
    <property type="evidence" value="ECO:0007669"/>
    <property type="project" value="UniProtKB-KW"/>
</dbReference>
<dbReference type="AlphaFoldDB" id="A0A759YLB4"/>
<evidence type="ECO:0000259" key="3">
    <source>
        <dbReference type="Pfam" id="PF12696"/>
    </source>
</evidence>
<dbReference type="InterPro" id="IPR032689">
    <property type="entry name" value="TraG-D_C"/>
</dbReference>
<protein>
    <submittedName>
        <fullName evidence="4">Type IV secretion system DNA-binding domain-containing protein</fullName>
    </submittedName>
</protein>
<dbReference type="SUPFAM" id="SSF52540">
    <property type="entry name" value="P-loop containing nucleoside triphosphate hydrolases"/>
    <property type="match status" value="1"/>
</dbReference>
<organism evidence="4">
    <name type="scientific">Salmonella enterica</name>
    <name type="common">Salmonella choleraesuis</name>
    <dbReference type="NCBI Taxonomy" id="28901"/>
    <lineage>
        <taxon>Bacteria</taxon>
        <taxon>Pseudomonadati</taxon>
        <taxon>Pseudomonadota</taxon>
        <taxon>Gammaproteobacteria</taxon>
        <taxon>Enterobacterales</taxon>
        <taxon>Enterobacteriaceae</taxon>
        <taxon>Salmonella</taxon>
    </lineage>
</organism>
<proteinExistence type="predicted"/>
<dbReference type="Pfam" id="PF12696">
    <property type="entry name" value="TraG-D_C"/>
    <property type="match status" value="1"/>
</dbReference>
<dbReference type="InterPro" id="IPR027417">
    <property type="entry name" value="P-loop_NTPase"/>
</dbReference>
<keyword evidence="1" id="KW-0472">Membrane</keyword>
<feature type="transmembrane region" description="Helical" evidence="1">
    <location>
        <begin position="97"/>
        <end position="119"/>
    </location>
</feature>
<dbReference type="PANTHER" id="PTHR30121:SF6">
    <property type="entry name" value="SLR6007 PROTEIN"/>
    <property type="match status" value="1"/>
</dbReference>
<feature type="transmembrane region" description="Helical" evidence="1">
    <location>
        <begin position="20"/>
        <end position="42"/>
    </location>
</feature>
<reference evidence="4" key="1">
    <citation type="journal article" date="2018" name="Genome Biol.">
        <title>SKESA: strategic k-mer extension for scrupulous assemblies.</title>
        <authorList>
            <person name="Souvorov A."/>
            <person name="Agarwala R."/>
            <person name="Lipman D.J."/>
        </authorList>
    </citation>
    <scope>NUCLEOTIDE SEQUENCE</scope>
    <source>
        <strain evidence="4">MA.CK_94/00001630</strain>
    </source>
</reference>
<dbReference type="InterPro" id="IPR016387">
    <property type="entry name" value="Mobilization_MobA"/>
</dbReference>
<gene>
    <name evidence="4" type="ORF">G8W61_002997</name>
</gene>
<keyword evidence="1" id="KW-1133">Transmembrane helix</keyword>
<feature type="transmembrane region" description="Helical" evidence="1">
    <location>
        <begin position="54"/>
        <end position="77"/>
    </location>
</feature>
<evidence type="ECO:0000256" key="1">
    <source>
        <dbReference type="SAM" id="Phobius"/>
    </source>
</evidence>
<dbReference type="Gene3D" id="3.40.50.300">
    <property type="entry name" value="P-loop containing nucleotide triphosphate hydrolases"/>
    <property type="match status" value="2"/>
</dbReference>
<feature type="domain" description="Helicase HerA central" evidence="2">
    <location>
        <begin position="174"/>
        <end position="393"/>
    </location>
</feature>